<evidence type="ECO:0000256" key="8">
    <source>
        <dbReference type="RuleBase" id="RU367148"/>
    </source>
</evidence>
<comment type="similarity">
    <text evidence="2 8">Belongs to the SYF2 family.</text>
</comment>
<comment type="subcellular location">
    <subcellularLocation>
        <location evidence="1 8">Nucleus</location>
    </subcellularLocation>
</comment>
<comment type="subunit">
    <text evidence="8">May be part of a spliceosome complex.</text>
</comment>
<reference evidence="11" key="1">
    <citation type="submission" date="2019-03" db="EMBL/GenBank/DDBJ databases">
        <title>Snf2 controls pulcherriminic acid biosynthesis and connects pigmentation and antifungal activity of the yeast Metschnikowia pulcherrima.</title>
        <authorList>
            <person name="Gore-Lloyd D."/>
            <person name="Sumann I."/>
            <person name="Brachmann A.O."/>
            <person name="Schneeberger K."/>
            <person name="Ortiz-Merino R.A."/>
            <person name="Moreno-Beltran M."/>
            <person name="Schlaefli M."/>
            <person name="Kirner P."/>
            <person name="Santos Kron A."/>
            <person name="Wolfe K.H."/>
            <person name="Piel J."/>
            <person name="Ahrens C.H."/>
            <person name="Henk D."/>
            <person name="Freimoser F.M."/>
        </authorList>
    </citation>
    <scope>NUCLEOTIDE SEQUENCE [LARGE SCALE GENOMIC DNA]</scope>
    <source>
        <strain evidence="11">APC 1.2</strain>
    </source>
</reference>
<feature type="region of interest" description="Disordered" evidence="9">
    <location>
        <begin position="1"/>
        <end position="62"/>
    </location>
</feature>
<name>A0A4P6XR58_9ASCO</name>
<evidence type="ECO:0000256" key="4">
    <source>
        <dbReference type="ARBA" id="ARBA00022664"/>
    </source>
</evidence>
<sequence>MSDKSSLRKEIDDLKHRKVEAQRRNRTAAAKYRTARDDPNTHNEPEKAGDESGHGFLQNVPEDPLDWTAEQWAKHDKPYLSKHQLPGYRNMTSLAHATYMKETAKRTVDMDKYERSKAEVGTNLPIPGIYANTPAPEDVDSLVKSLQEASERKQKRRTDNVADKQYVNEKNRQFNMKLDREYGK</sequence>
<keyword evidence="5 8" id="KW-0747">Spliceosome</keyword>
<dbReference type="Pfam" id="PF08231">
    <property type="entry name" value="SYF2"/>
    <property type="match status" value="1"/>
</dbReference>
<feature type="compositionally biased region" description="Basic and acidic residues" evidence="9">
    <location>
        <begin position="149"/>
        <end position="184"/>
    </location>
</feature>
<dbReference type="InterPro" id="IPR013260">
    <property type="entry name" value="mRNA_splic_SYF2"/>
</dbReference>
<evidence type="ECO:0000256" key="6">
    <source>
        <dbReference type="ARBA" id="ARBA00023187"/>
    </source>
</evidence>
<evidence type="ECO:0000256" key="5">
    <source>
        <dbReference type="ARBA" id="ARBA00022728"/>
    </source>
</evidence>
<gene>
    <name evidence="10" type="primary">MPUL0E02810</name>
    <name evidence="10" type="ORF">METSCH_E02810</name>
</gene>
<dbReference type="Proteomes" id="UP000292447">
    <property type="component" value="Chromosome V"/>
</dbReference>
<dbReference type="EMBL" id="CP034460">
    <property type="protein sequence ID" value="QBM90042.1"/>
    <property type="molecule type" value="Genomic_DNA"/>
</dbReference>
<keyword evidence="4 8" id="KW-0507">mRNA processing</keyword>
<evidence type="ECO:0000256" key="1">
    <source>
        <dbReference type="ARBA" id="ARBA00004123"/>
    </source>
</evidence>
<evidence type="ECO:0000313" key="11">
    <source>
        <dbReference type="Proteomes" id="UP000292447"/>
    </source>
</evidence>
<keyword evidence="11" id="KW-1185">Reference proteome</keyword>
<evidence type="ECO:0000256" key="7">
    <source>
        <dbReference type="ARBA" id="ARBA00023242"/>
    </source>
</evidence>
<feature type="compositionally biased region" description="Basic and acidic residues" evidence="9">
    <location>
        <begin position="34"/>
        <end position="53"/>
    </location>
</feature>
<evidence type="ECO:0000256" key="9">
    <source>
        <dbReference type="SAM" id="MobiDB-lite"/>
    </source>
</evidence>
<evidence type="ECO:0000256" key="3">
    <source>
        <dbReference type="ARBA" id="ARBA00014745"/>
    </source>
</evidence>
<evidence type="ECO:0000256" key="2">
    <source>
        <dbReference type="ARBA" id="ARBA00010028"/>
    </source>
</evidence>
<evidence type="ECO:0000313" key="10">
    <source>
        <dbReference type="EMBL" id="QBM90042.1"/>
    </source>
</evidence>
<dbReference type="STRING" id="2163413.A0A4P6XR58"/>
<feature type="compositionally biased region" description="Basic and acidic residues" evidence="9">
    <location>
        <begin position="1"/>
        <end position="23"/>
    </location>
</feature>
<comment type="function">
    <text evidence="8">Involved in pre-mRNA splicing.</text>
</comment>
<dbReference type="AlphaFoldDB" id="A0A4P6XR58"/>
<proteinExistence type="inferred from homology"/>
<dbReference type="GO" id="GO:0000398">
    <property type="term" value="P:mRNA splicing, via spliceosome"/>
    <property type="evidence" value="ECO:0007669"/>
    <property type="project" value="UniProtKB-UniRule"/>
</dbReference>
<keyword evidence="7 8" id="KW-0539">Nucleus</keyword>
<accession>A0A4P6XR58</accession>
<dbReference type="GO" id="GO:0005681">
    <property type="term" value="C:spliceosomal complex"/>
    <property type="evidence" value="ECO:0007669"/>
    <property type="project" value="UniProtKB-KW"/>
</dbReference>
<keyword evidence="6 8" id="KW-0508">mRNA splicing</keyword>
<protein>
    <recommendedName>
        <fullName evidence="3 8">Pre-mRNA-splicing factor SYF2</fullName>
    </recommendedName>
</protein>
<organism evidence="10 11">
    <name type="scientific">Metschnikowia aff. pulcherrima</name>
    <dbReference type="NCBI Taxonomy" id="2163413"/>
    <lineage>
        <taxon>Eukaryota</taxon>
        <taxon>Fungi</taxon>
        <taxon>Dikarya</taxon>
        <taxon>Ascomycota</taxon>
        <taxon>Saccharomycotina</taxon>
        <taxon>Pichiomycetes</taxon>
        <taxon>Metschnikowiaceae</taxon>
        <taxon>Metschnikowia</taxon>
    </lineage>
</organism>
<feature type="region of interest" description="Disordered" evidence="9">
    <location>
        <begin position="123"/>
        <end position="184"/>
    </location>
</feature>